<dbReference type="EMBL" id="CP046904">
    <property type="protein sequence ID" value="QGZ38192.1"/>
    <property type="molecule type" value="Genomic_DNA"/>
</dbReference>
<dbReference type="Proteomes" id="UP000437862">
    <property type="component" value="Chromosome"/>
</dbReference>
<feature type="coiled-coil region" evidence="1">
    <location>
        <begin position="244"/>
        <end position="278"/>
    </location>
</feature>
<evidence type="ECO:0000313" key="4">
    <source>
        <dbReference type="EMBL" id="QGZ38192.1"/>
    </source>
</evidence>
<dbReference type="Proteomes" id="UP000315112">
    <property type="component" value="Unassembled WGS sequence"/>
</dbReference>
<feature type="region of interest" description="Disordered" evidence="2">
    <location>
        <begin position="36"/>
        <end position="66"/>
    </location>
</feature>
<organism evidence="5 6">
    <name type="scientific">Pseudoduganella flava</name>
    <dbReference type="NCBI Taxonomy" id="871742"/>
    <lineage>
        <taxon>Bacteria</taxon>
        <taxon>Pseudomonadati</taxon>
        <taxon>Pseudomonadota</taxon>
        <taxon>Betaproteobacteria</taxon>
        <taxon>Burkholderiales</taxon>
        <taxon>Oxalobacteraceae</taxon>
        <taxon>Telluria group</taxon>
        <taxon>Pseudoduganella</taxon>
    </lineage>
</organism>
<dbReference type="EMBL" id="VLKW01000002">
    <property type="protein sequence ID" value="TWI50283.1"/>
    <property type="molecule type" value="Genomic_DNA"/>
</dbReference>
<feature type="transmembrane region" description="Helical" evidence="3">
    <location>
        <begin position="213"/>
        <end position="234"/>
    </location>
</feature>
<proteinExistence type="predicted"/>
<keyword evidence="3" id="KW-0812">Transmembrane</keyword>
<dbReference type="AlphaFoldDB" id="A0A562Q0W4"/>
<gene>
    <name evidence="4" type="ORF">GO485_03425</name>
    <name evidence="5" type="ORF">IP92_01512</name>
</gene>
<evidence type="ECO:0000256" key="3">
    <source>
        <dbReference type="SAM" id="Phobius"/>
    </source>
</evidence>
<keyword evidence="3" id="KW-0472">Membrane</keyword>
<evidence type="ECO:0000256" key="2">
    <source>
        <dbReference type="SAM" id="MobiDB-lite"/>
    </source>
</evidence>
<evidence type="ECO:0008006" key="8">
    <source>
        <dbReference type="Google" id="ProtNLM"/>
    </source>
</evidence>
<protein>
    <recommendedName>
        <fullName evidence="8">DUF4129 domain-containing protein</fullName>
    </recommendedName>
</protein>
<name>A0A562Q0W4_9BURK</name>
<evidence type="ECO:0000313" key="7">
    <source>
        <dbReference type="Proteomes" id="UP000437862"/>
    </source>
</evidence>
<feature type="transmembrane region" description="Helical" evidence="3">
    <location>
        <begin position="100"/>
        <end position="127"/>
    </location>
</feature>
<sequence>MNDKREDPQPGGIRHRLAALLERWLVRPLRGGHAQAAQAATMVQPDSKGAGGQQAPAARRPSLAEQSIPESRGAMVNLALGFAATAGAAVLFSWTTGTPAAFAGAAAASLLLLGAAALSGGVIGFLFGIPRSLQDSGATAPPAPDGTAAPPGGRGGGYIPNTNLEQISDWLTKILVGVGLTQLNEIPRKLDALTLAIAPAFGAVPFLKPYLGALLVTGVLLGFLFGYLWTRLFLIGALRYADRIGILTEQAEATKKEVDELKRQAQTDAEALNLVERQLSARPGDPVPAEPALQQSIAAASGLVKAQIFYRARDLRIRTRGDPASKPVMERTIPVFRALIASDPGRNYHENFGQLGFALRDSATPMPAEAEQALTSAIDIRRRVGQTGWGMYDFCRALCIIAQDPRFQQKAASDPATRERVVQDLRQARLYTTGPLPRDRDLDEWCRLNGVDPNAP</sequence>
<dbReference type="RefSeq" id="WP_145873900.1">
    <property type="nucleotide sequence ID" value="NZ_CP046904.1"/>
</dbReference>
<reference evidence="5 6" key="1">
    <citation type="journal article" date="2015" name="Stand. Genomic Sci.">
        <title>Genomic Encyclopedia of Bacterial and Archaeal Type Strains, Phase III: the genomes of soil and plant-associated and newly described type strains.</title>
        <authorList>
            <person name="Whitman W.B."/>
            <person name="Woyke T."/>
            <person name="Klenk H.P."/>
            <person name="Zhou Y."/>
            <person name="Lilburn T.G."/>
            <person name="Beck B.J."/>
            <person name="De Vos P."/>
            <person name="Vandamme P."/>
            <person name="Eisen J.A."/>
            <person name="Garrity G."/>
            <person name="Hugenholtz P."/>
            <person name="Kyrpides N.C."/>
        </authorList>
    </citation>
    <scope>NUCLEOTIDE SEQUENCE [LARGE SCALE GENOMIC DNA]</scope>
    <source>
        <strain evidence="5 6">CGMCC 1.10685</strain>
    </source>
</reference>
<dbReference type="OrthoDB" id="9180348at2"/>
<reference evidence="4 7" key="3">
    <citation type="submission" date="2019-12" db="EMBL/GenBank/DDBJ databases">
        <title>Draft Genome Sequences of Six Type Strains of the Genus Massilia.</title>
        <authorList>
            <person name="Miess H."/>
            <person name="Frediansyah A."/>
            <person name="Goeker M."/>
            <person name="Gross H."/>
        </authorList>
    </citation>
    <scope>NUCLEOTIDE SEQUENCE [LARGE SCALE GENOMIC DNA]</scope>
    <source>
        <strain evidence="4 7">DSM 26639</strain>
    </source>
</reference>
<feature type="transmembrane region" description="Helical" evidence="3">
    <location>
        <begin position="74"/>
        <end position="94"/>
    </location>
</feature>
<reference evidence="5" key="2">
    <citation type="submission" date="2019-07" db="EMBL/GenBank/DDBJ databases">
        <authorList>
            <person name="Whitman W."/>
            <person name="Huntemann M."/>
            <person name="Clum A."/>
            <person name="Pillay M."/>
            <person name="Palaniappan K."/>
            <person name="Varghese N."/>
            <person name="Mikhailova N."/>
            <person name="Stamatis D."/>
            <person name="Reddy T."/>
            <person name="Daum C."/>
            <person name="Shapiro N."/>
            <person name="Ivanova N."/>
            <person name="Kyrpides N."/>
            <person name="Woyke T."/>
        </authorList>
    </citation>
    <scope>NUCLEOTIDE SEQUENCE</scope>
    <source>
        <strain evidence="5">CGMCC 1.10685</strain>
    </source>
</reference>
<keyword evidence="7" id="KW-1185">Reference proteome</keyword>
<keyword evidence="3" id="KW-1133">Transmembrane helix</keyword>
<evidence type="ECO:0000313" key="5">
    <source>
        <dbReference type="EMBL" id="TWI50283.1"/>
    </source>
</evidence>
<keyword evidence="1" id="KW-0175">Coiled coil</keyword>
<evidence type="ECO:0000256" key="1">
    <source>
        <dbReference type="SAM" id="Coils"/>
    </source>
</evidence>
<accession>A0A562Q0W4</accession>
<evidence type="ECO:0000313" key="6">
    <source>
        <dbReference type="Proteomes" id="UP000315112"/>
    </source>
</evidence>